<dbReference type="Pfam" id="PF13412">
    <property type="entry name" value="HTH_24"/>
    <property type="match status" value="1"/>
</dbReference>
<dbReference type="RefSeq" id="WP_341877849.1">
    <property type="nucleotide sequence ID" value="NZ_CP121687.1"/>
</dbReference>
<dbReference type="InterPro" id="IPR036390">
    <property type="entry name" value="WH_DNA-bd_sf"/>
</dbReference>
<dbReference type="SUPFAM" id="SSF46785">
    <property type="entry name" value="Winged helix' DNA-binding domain"/>
    <property type="match status" value="1"/>
</dbReference>
<proteinExistence type="predicted"/>
<dbReference type="EMBL" id="CP121687">
    <property type="protein sequence ID" value="WZL70889.1"/>
    <property type="molecule type" value="Genomic_DNA"/>
</dbReference>
<dbReference type="Gene3D" id="1.10.10.10">
    <property type="entry name" value="Winged helix-like DNA-binding domain superfamily/Winged helix DNA-binding domain"/>
    <property type="match status" value="1"/>
</dbReference>
<dbReference type="Proteomes" id="UP001486565">
    <property type="component" value="Chromosome"/>
</dbReference>
<dbReference type="InterPro" id="IPR036388">
    <property type="entry name" value="WH-like_DNA-bd_sf"/>
</dbReference>
<keyword evidence="2" id="KW-1185">Reference proteome</keyword>
<evidence type="ECO:0000313" key="1">
    <source>
        <dbReference type="EMBL" id="WZL70889.1"/>
    </source>
</evidence>
<name>A0ABZ2Y6E4_9FIRM</name>
<sequence>MEKELEILTHIQENEHITQREIAEKTGLSLGAVNLLLKKMIKTGLIKIERLNARTLKYILTPEGMKEKTAKTYHYIVRTYETITRIQAVSKVILEKQKKKGIKTIYLYGNQDEVYNVLRITMSDVVGNLDMNYELINNIDAINKTKDSVVLIWNEENEEVVKAKQIPYINILYSL</sequence>
<gene>
    <name evidence="1" type="ORF">QBE51_05025</name>
</gene>
<organism evidence="1 2">
    <name type="scientific">Defluviitalea saccharophila</name>
    <dbReference type="NCBI Taxonomy" id="879970"/>
    <lineage>
        <taxon>Bacteria</taxon>
        <taxon>Bacillati</taxon>
        <taxon>Bacillota</taxon>
        <taxon>Clostridia</taxon>
        <taxon>Lachnospirales</taxon>
        <taxon>Defluviitaleaceae</taxon>
        <taxon>Defluviitalea</taxon>
    </lineage>
</organism>
<protein>
    <submittedName>
        <fullName evidence="1">Winged helix-turn-helix transcriptional regulator</fullName>
    </submittedName>
</protein>
<accession>A0ABZ2Y6E4</accession>
<evidence type="ECO:0000313" key="2">
    <source>
        <dbReference type="Proteomes" id="UP001486565"/>
    </source>
</evidence>
<reference evidence="1 2" key="1">
    <citation type="submission" date="2023-03" db="EMBL/GenBank/DDBJ databases">
        <title>Novel Species.</title>
        <authorList>
            <person name="Ma S."/>
        </authorList>
    </citation>
    <scope>NUCLEOTIDE SEQUENCE [LARGE SCALE GENOMIC DNA]</scope>
    <source>
        <strain evidence="1 2">LIND6LT2</strain>
    </source>
</reference>